<organism evidence="1 2">
    <name type="scientific">Nitrosopumilus ureiphilus</name>
    <dbReference type="NCBI Taxonomy" id="1470067"/>
    <lineage>
        <taxon>Archaea</taxon>
        <taxon>Nitrososphaerota</taxon>
        <taxon>Nitrososphaeria</taxon>
        <taxon>Nitrosopumilales</taxon>
        <taxon>Nitrosopumilaceae</taxon>
        <taxon>Nitrosopumilus</taxon>
    </lineage>
</organism>
<gene>
    <name evidence="1" type="ORF">C5F50_03620</name>
</gene>
<proteinExistence type="predicted"/>
<reference evidence="1 2" key="1">
    <citation type="submission" date="2018-02" db="EMBL/GenBank/DDBJ databases">
        <title>Complete genome of Nitrosopumilus ureaphilus PS0.</title>
        <authorList>
            <person name="Qin W."/>
            <person name="Zheng Y."/>
            <person name="Stahl D.A."/>
        </authorList>
    </citation>
    <scope>NUCLEOTIDE SEQUENCE [LARGE SCALE GENOMIC DNA]</scope>
    <source>
        <strain evidence="1 2">PS0</strain>
    </source>
</reference>
<dbReference type="Proteomes" id="UP000509478">
    <property type="component" value="Chromosome"/>
</dbReference>
<dbReference type="AlphaFoldDB" id="A0A7D5M3J1"/>
<dbReference type="KEGG" id="nue:C5F50_03620"/>
<accession>A0A7D5M3J1</accession>
<sequence length="144" mass="16925">MVDIMMISSDFVQDLRISRLCKDILASNERIFFVSSLNKNGRAVESKFRNDRIITKMSKPEIEMFYMQRALQTSLCKEFDDLIGPLNFITIHRETVLELIFPYSKGLMLAVCDLDVIPYYLAKKILFILHDFDWTLKNTHMYNA</sequence>
<evidence type="ECO:0000313" key="1">
    <source>
        <dbReference type="EMBL" id="QLH06266.1"/>
    </source>
</evidence>
<keyword evidence="2" id="KW-1185">Reference proteome</keyword>
<name>A0A7D5M3J1_9ARCH</name>
<protein>
    <submittedName>
        <fullName evidence="1">Uncharacterized protein</fullName>
    </submittedName>
</protein>
<evidence type="ECO:0000313" key="2">
    <source>
        <dbReference type="Proteomes" id="UP000509478"/>
    </source>
</evidence>
<dbReference type="EMBL" id="CP026995">
    <property type="protein sequence ID" value="QLH06266.1"/>
    <property type="molecule type" value="Genomic_DNA"/>
</dbReference>